<dbReference type="InterPro" id="IPR029068">
    <property type="entry name" value="Glyas_Bleomycin-R_OHBP_Dase"/>
</dbReference>
<name>A0AAE3YFJ7_9MICC</name>
<proteinExistence type="predicted"/>
<reference evidence="2" key="1">
    <citation type="submission" date="2023-07" db="EMBL/GenBank/DDBJ databases">
        <title>Sequencing the genomes of 1000 actinobacteria strains.</title>
        <authorList>
            <person name="Klenk H.-P."/>
        </authorList>
    </citation>
    <scope>NUCLEOTIDE SEQUENCE</scope>
    <source>
        <strain evidence="2">DSM 13988</strain>
    </source>
</reference>
<feature type="domain" description="VOC" evidence="1">
    <location>
        <begin position="4"/>
        <end position="119"/>
    </location>
</feature>
<evidence type="ECO:0000259" key="1">
    <source>
        <dbReference type="PROSITE" id="PS51819"/>
    </source>
</evidence>
<sequence>MSLRLSHTTWDALDPHTIAEFWRELLAWDVAESECYHPGSDECYLVSPDGHLILFYKVPDAKKLKNRAHMDFVPEGASRDEEVDRAVTLGATMVDDRRGDLGWAVMADPEGNEFCILNGGS</sequence>
<evidence type="ECO:0000313" key="2">
    <source>
        <dbReference type="EMBL" id="MDR6891244.1"/>
    </source>
</evidence>
<keyword evidence="3" id="KW-1185">Reference proteome</keyword>
<organism evidence="2 3">
    <name type="scientific">Falsarthrobacter nasiphocae</name>
    <dbReference type="NCBI Taxonomy" id="189863"/>
    <lineage>
        <taxon>Bacteria</taxon>
        <taxon>Bacillati</taxon>
        <taxon>Actinomycetota</taxon>
        <taxon>Actinomycetes</taxon>
        <taxon>Micrococcales</taxon>
        <taxon>Micrococcaceae</taxon>
        <taxon>Falsarthrobacter</taxon>
    </lineage>
</organism>
<dbReference type="Pfam" id="PF18029">
    <property type="entry name" value="Glyoxalase_6"/>
    <property type="match status" value="1"/>
</dbReference>
<dbReference type="InterPro" id="IPR037523">
    <property type="entry name" value="VOC_core"/>
</dbReference>
<protein>
    <submittedName>
        <fullName evidence="2">Enzyme related to lactoylglutathione lyase</fullName>
    </submittedName>
</protein>
<dbReference type="Proteomes" id="UP001247307">
    <property type="component" value="Unassembled WGS sequence"/>
</dbReference>
<dbReference type="GO" id="GO:0016829">
    <property type="term" value="F:lyase activity"/>
    <property type="evidence" value="ECO:0007669"/>
    <property type="project" value="UniProtKB-KW"/>
</dbReference>
<dbReference type="Gene3D" id="3.10.180.10">
    <property type="entry name" value="2,3-Dihydroxybiphenyl 1,2-Dioxygenase, domain 1"/>
    <property type="match status" value="1"/>
</dbReference>
<dbReference type="PANTHER" id="PTHR35908:SF1">
    <property type="entry name" value="CONSERVED PROTEIN"/>
    <property type="match status" value="1"/>
</dbReference>
<comment type="caution">
    <text evidence="2">The sequence shown here is derived from an EMBL/GenBank/DDBJ whole genome shotgun (WGS) entry which is preliminary data.</text>
</comment>
<evidence type="ECO:0000313" key="3">
    <source>
        <dbReference type="Proteomes" id="UP001247307"/>
    </source>
</evidence>
<keyword evidence="2" id="KW-0456">Lyase</keyword>
<dbReference type="RefSeq" id="WP_309848809.1">
    <property type="nucleotide sequence ID" value="NZ_BAAAIU010000004.1"/>
</dbReference>
<dbReference type="EMBL" id="JAVDUI010000001">
    <property type="protein sequence ID" value="MDR6891244.1"/>
    <property type="molecule type" value="Genomic_DNA"/>
</dbReference>
<accession>A0AAE3YFJ7</accession>
<dbReference type="CDD" id="cd06587">
    <property type="entry name" value="VOC"/>
    <property type="match status" value="1"/>
</dbReference>
<dbReference type="SUPFAM" id="SSF54593">
    <property type="entry name" value="Glyoxalase/Bleomycin resistance protein/Dihydroxybiphenyl dioxygenase"/>
    <property type="match status" value="1"/>
</dbReference>
<dbReference type="InterPro" id="IPR041581">
    <property type="entry name" value="Glyoxalase_6"/>
</dbReference>
<dbReference type="PROSITE" id="PS51819">
    <property type="entry name" value="VOC"/>
    <property type="match status" value="1"/>
</dbReference>
<dbReference type="AlphaFoldDB" id="A0AAE3YFJ7"/>
<dbReference type="PANTHER" id="PTHR35908">
    <property type="entry name" value="HYPOTHETICAL FUSION PROTEIN"/>
    <property type="match status" value="1"/>
</dbReference>
<gene>
    <name evidence="2" type="ORF">J2S35_000184</name>
</gene>